<sequence>MVWADDAVVGKHNAARCHAQVAGLQLECHPRIDLCLPLEMDELLGLAMKQVRQTWMEQRKLRFTGAVGA</sequence>
<accession>A0ABV0PSU5</accession>
<gene>
    <name evidence="1" type="ORF">GOODEAATRI_030173</name>
</gene>
<organism evidence="1 2">
    <name type="scientific">Goodea atripinnis</name>
    <dbReference type="NCBI Taxonomy" id="208336"/>
    <lineage>
        <taxon>Eukaryota</taxon>
        <taxon>Metazoa</taxon>
        <taxon>Chordata</taxon>
        <taxon>Craniata</taxon>
        <taxon>Vertebrata</taxon>
        <taxon>Euteleostomi</taxon>
        <taxon>Actinopterygii</taxon>
        <taxon>Neopterygii</taxon>
        <taxon>Teleostei</taxon>
        <taxon>Neoteleostei</taxon>
        <taxon>Acanthomorphata</taxon>
        <taxon>Ovalentaria</taxon>
        <taxon>Atherinomorphae</taxon>
        <taxon>Cyprinodontiformes</taxon>
        <taxon>Goodeidae</taxon>
        <taxon>Goodea</taxon>
    </lineage>
</organism>
<evidence type="ECO:0000313" key="1">
    <source>
        <dbReference type="EMBL" id="MEQ2186589.1"/>
    </source>
</evidence>
<reference evidence="1 2" key="1">
    <citation type="submission" date="2021-06" db="EMBL/GenBank/DDBJ databases">
        <authorList>
            <person name="Palmer J.M."/>
        </authorList>
    </citation>
    <scope>NUCLEOTIDE SEQUENCE [LARGE SCALE GENOMIC DNA]</scope>
    <source>
        <strain evidence="1 2">GA_2019</strain>
        <tissue evidence="1">Muscle</tissue>
    </source>
</reference>
<evidence type="ECO:0000313" key="2">
    <source>
        <dbReference type="Proteomes" id="UP001476798"/>
    </source>
</evidence>
<keyword evidence="2" id="KW-1185">Reference proteome</keyword>
<protein>
    <recommendedName>
        <fullName evidence="3">Reverse transcriptase</fullName>
    </recommendedName>
</protein>
<dbReference type="Proteomes" id="UP001476798">
    <property type="component" value="Unassembled WGS sequence"/>
</dbReference>
<comment type="caution">
    <text evidence="1">The sequence shown here is derived from an EMBL/GenBank/DDBJ whole genome shotgun (WGS) entry which is preliminary data.</text>
</comment>
<name>A0ABV0PSU5_9TELE</name>
<evidence type="ECO:0008006" key="3">
    <source>
        <dbReference type="Google" id="ProtNLM"/>
    </source>
</evidence>
<proteinExistence type="predicted"/>
<dbReference type="EMBL" id="JAHRIO010084649">
    <property type="protein sequence ID" value="MEQ2186589.1"/>
    <property type="molecule type" value="Genomic_DNA"/>
</dbReference>